<dbReference type="Gene3D" id="3.40.50.10190">
    <property type="entry name" value="BRCT domain"/>
    <property type="match status" value="1"/>
</dbReference>
<accession>A0A2H4PRJ0</accession>
<reference evidence="3" key="1">
    <citation type="submission" date="2017-10" db="EMBL/GenBank/DDBJ databases">
        <title>Isolation and characterization of a group of new proteus bacteriophages.</title>
        <authorList>
            <person name="Kozlova Y.N."/>
            <person name="Morozova V.V."/>
            <person name="Babkin I.V."/>
            <person name="Tikunova N.V."/>
            <person name="Bokovaya O.V."/>
            <person name="Shedko E.D."/>
        </authorList>
    </citation>
    <scope>NUCLEOTIDE SEQUENCE [LARGE SCALE GENOMIC DNA]</scope>
</reference>
<dbReference type="SUPFAM" id="SSF47781">
    <property type="entry name" value="RuvA domain 2-like"/>
    <property type="match status" value="1"/>
</dbReference>
<dbReference type="SUPFAM" id="SSF52113">
    <property type="entry name" value="BRCT domain"/>
    <property type="match status" value="1"/>
</dbReference>
<protein>
    <submittedName>
        <fullName evidence="2">DNA ligase subunit B</fullName>
    </submittedName>
</protein>
<name>A0A2H4PRJ0_9CAUD</name>
<dbReference type="OrthoDB" id="12559at10239"/>
<dbReference type="EMBL" id="MG030347">
    <property type="protein sequence ID" value="ATW69920.1"/>
    <property type="molecule type" value="Genomic_DNA"/>
</dbReference>
<dbReference type="Proteomes" id="UP000241842">
    <property type="component" value="Segment"/>
</dbReference>
<feature type="domain" description="BRCT" evidence="1">
    <location>
        <begin position="185"/>
        <end position="241"/>
    </location>
</feature>
<proteinExistence type="predicted"/>
<dbReference type="InterPro" id="IPR010994">
    <property type="entry name" value="RuvA_2-like"/>
</dbReference>
<sequence>MKIVAPEYCPECGSKLELVNAQLFCRNTNNCPAQNSKSLEHFCKKMKLKGFGEKTLEKLNLSGIPELFALDKETLVSNFGDKVGTKLDAELDKLKGFVSMAQLLASLSIPLIGDVASEKATLGVTELANASLGGKAGENLESWKCSETGKEIMALPWKFTSTSGNTAVASKTLGIAVSITGSLNDFKNRNDAKAYLENLGFTVKSSVTKEVKYLICEDESKRTSSSFLKAQNNGIEIGTIENLISKYTKE</sequence>
<dbReference type="GeneID" id="40097257"/>
<dbReference type="Pfam" id="PF00533">
    <property type="entry name" value="BRCT"/>
    <property type="match status" value="1"/>
</dbReference>
<dbReference type="RefSeq" id="YP_009620604.1">
    <property type="nucleotide sequence ID" value="NC_042090.1"/>
</dbReference>
<dbReference type="KEGG" id="vg:40097257"/>
<dbReference type="InterPro" id="IPR036420">
    <property type="entry name" value="BRCT_dom_sf"/>
</dbReference>
<evidence type="ECO:0000313" key="2">
    <source>
        <dbReference type="EMBL" id="ATW69920.1"/>
    </source>
</evidence>
<keyword evidence="3" id="KW-1185">Reference proteome</keyword>
<dbReference type="InterPro" id="IPR001357">
    <property type="entry name" value="BRCT_dom"/>
</dbReference>
<organism evidence="2 3">
    <name type="scientific">Proteus phage PM135</name>
    <dbReference type="NCBI Taxonomy" id="2048008"/>
    <lineage>
        <taxon>Viruses</taxon>
        <taxon>Duplodnaviria</taxon>
        <taxon>Heunggongvirae</taxon>
        <taxon>Uroviricota</taxon>
        <taxon>Caudoviricetes</taxon>
        <taxon>Demerecviridae</taxon>
        <taxon>Novosibvirus</taxon>
        <taxon>Novosibvirus PM135</taxon>
    </lineage>
</organism>
<dbReference type="GO" id="GO:0016874">
    <property type="term" value="F:ligase activity"/>
    <property type="evidence" value="ECO:0007669"/>
    <property type="project" value="UniProtKB-KW"/>
</dbReference>
<evidence type="ECO:0000259" key="1">
    <source>
        <dbReference type="Pfam" id="PF00533"/>
    </source>
</evidence>
<keyword evidence="2" id="KW-0436">Ligase</keyword>
<dbReference type="Gene3D" id="1.10.150.20">
    <property type="entry name" value="5' to 3' exonuclease, C-terminal subdomain"/>
    <property type="match status" value="1"/>
</dbReference>
<evidence type="ECO:0000313" key="3">
    <source>
        <dbReference type="Proteomes" id="UP000241842"/>
    </source>
</evidence>